<dbReference type="OrthoDB" id="278639at2"/>
<dbReference type="PANTHER" id="PTHR33495:SF15">
    <property type="entry name" value="STAS DOMAIN-CONTAINING PROTEIN"/>
    <property type="match status" value="1"/>
</dbReference>
<dbReference type="SUPFAM" id="SSF52091">
    <property type="entry name" value="SpoIIaa-like"/>
    <property type="match status" value="1"/>
</dbReference>
<gene>
    <name evidence="2" type="ORF">GAB14E_4351</name>
</gene>
<dbReference type="RefSeq" id="WP_033084263.1">
    <property type="nucleotide sequence ID" value="NZ_JQEC01000071.1"/>
</dbReference>
<protein>
    <submittedName>
        <fullName evidence="2">Anti-sigma-factor antagonist</fullName>
    </submittedName>
</protein>
<dbReference type="InterPro" id="IPR036513">
    <property type="entry name" value="STAS_dom_sf"/>
</dbReference>
<dbReference type="Gene3D" id="3.30.750.24">
    <property type="entry name" value="STAS domain"/>
    <property type="match status" value="1"/>
</dbReference>
<evidence type="ECO:0000313" key="3">
    <source>
        <dbReference type="Proteomes" id="UP000029868"/>
    </source>
</evidence>
<dbReference type="EMBL" id="JQEC01000071">
    <property type="protein sequence ID" value="KGJ87673.1"/>
    <property type="molecule type" value="Genomic_DNA"/>
</dbReference>
<accession>A0A099KDN8</accession>
<dbReference type="CDD" id="cd07043">
    <property type="entry name" value="STAS_anti-anti-sigma_factors"/>
    <property type="match status" value="1"/>
</dbReference>
<dbReference type="InterPro" id="IPR002645">
    <property type="entry name" value="STAS_dom"/>
</dbReference>
<dbReference type="Proteomes" id="UP000029868">
    <property type="component" value="Unassembled WGS sequence"/>
</dbReference>
<comment type="caution">
    <text evidence="2">The sequence shown here is derived from an EMBL/GenBank/DDBJ whole genome shotgun (WGS) entry which is preliminary data.</text>
</comment>
<reference evidence="2 3" key="1">
    <citation type="submission" date="2014-08" db="EMBL/GenBank/DDBJ databases">
        <title>Genomic and Phenotypic Diversity of Colwellia psychrerythraea strains from Disparate Marine Basins.</title>
        <authorList>
            <person name="Techtmann S.M."/>
            <person name="Stelling S.C."/>
            <person name="Utturkar S.M."/>
            <person name="Alshibli N."/>
            <person name="Harris A."/>
            <person name="Brown S.D."/>
            <person name="Hazen T.C."/>
        </authorList>
    </citation>
    <scope>NUCLEOTIDE SEQUENCE [LARGE SCALE GENOMIC DNA]</scope>
    <source>
        <strain evidence="2 3">GAB14E</strain>
    </source>
</reference>
<name>A0A099KDN8_COLPS</name>
<evidence type="ECO:0000313" key="2">
    <source>
        <dbReference type="EMBL" id="KGJ87673.1"/>
    </source>
</evidence>
<dbReference type="Pfam" id="PF01740">
    <property type="entry name" value="STAS"/>
    <property type="match status" value="1"/>
</dbReference>
<dbReference type="GO" id="GO:0043856">
    <property type="term" value="F:anti-sigma factor antagonist activity"/>
    <property type="evidence" value="ECO:0007669"/>
    <property type="project" value="TreeGrafter"/>
</dbReference>
<proteinExistence type="predicted"/>
<dbReference type="PROSITE" id="PS50801">
    <property type="entry name" value="STAS"/>
    <property type="match status" value="1"/>
</dbReference>
<dbReference type="PATRIC" id="fig|28229.3.peg.4328"/>
<evidence type="ECO:0000259" key="1">
    <source>
        <dbReference type="PROSITE" id="PS50801"/>
    </source>
</evidence>
<dbReference type="AlphaFoldDB" id="A0A099KDN8"/>
<dbReference type="PANTHER" id="PTHR33495">
    <property type="entry name" value="ANTI-SIGMA FACTOR ANTAGONIST TM_1081-RELATED-RELATED"/>
    <property type="match status" value="1"/>
</dbReference>
<organism evidence="2 3">
    <name type="scientific">Colwellia psychrerythraea</name>
    <name type="common">Vibrio psychroerythus</name>
    <dbReference type="NCBI Taxonomy" id="28229"/>
    <lineage>
        <taxon>Bacteria</taxon>
        <taxon>Pseudomonadati</taxon>
        <taxon>Pseudomonadota</taxon>
        <taxon>Gammaproteobacteria</taxon>
        <taxon>Alteromonadales</taxon>
        <taxon>Colwelliaceae</taxon>
        <taxon>Colwellia</taxon>
    </lineage>
</organism>
<sequence>MTVSSNFSGDGKQLVITIDQRFDFSLHQQFRDIYNSITTPDLTYTLDLSQTEYMDSSALGMILLLKDHVQLYAGQLIISRPSETVRKILEIAQFQRLMTIE</sequence>
<feature type="domain" description="STAS" evidence="1">
    <location>
        <begin position="14"/>
        <end position="101"/>
    </location>
</feature>